<protein>
    <submittedName>
        <fullName evidence="3">VPLPA-CTERM protein sorting domain-containing protein</fullName>
    </submittedName>
</protein>
<dbReference type="RefSeq" id="WP_093250673.1">
    <property type="nucleotide sequence ID" value="NZ_FNQM01000003.1"/>
</dbReference>
<dbReference type="AlphaFoldDB" id="A0A1H3YTK7"/>
<dbReference type="STRING" id="89524.SAMN05444370_103240"/>
<feature type="signal peptide" evidence="2">
    <location>
        <begin position="1"/>
        <end position="19"/>
    </location>
</feature>
<keyword evidence="1" id="KW-0472">Membrane</keyword>
<keyword evidence="2" id="KW-0732">Signal</keyword>
<keyword evidence="1" id="KW-1133">Transmembrane helix</keyword>
<dbReference type="InterPro" id="IPR022472">
    <property type="entry name" value="VPLPA-CTERM"/>
</dbReference>
<reference evidence="3 4" key="1">
    <citation type="submission" date="2016-10" db="EMBL/GenBank/DDBJ databases">
        <authorList>
            <person name="de Groot N.N."/>
        </authorList>
    </citation>
    <scope>NUCLEOTIDE SEQUENCE [LARGE SCALE GENOMIC DNA]</scope>
    <source>
        <strain evidence="3 4">DSM 15345</strain>
    </source>
</reference>
<evidence type="ECO:0000313" key="4">
    <source>
        <dbReference type="Proteomes" id="UP000198703"/>
    </source>
</evidence>
<sequence length="211" mass="21271">MKTLVIGLAFGLLAASASAATVSVVKTALPIDLVEAQSDVLAPTSFTAGKFLANQTGSIGGVRRSPYDSVASLADSGVYNSVQGGGSATYLFDAAQDGFSILWGSPDAYNTLSFFLGGTQIDLGVAPGVAGMSITGAEVAALPVWQPQQIGLAQVVFSGFEFDEVVLASGGNAFEYGLVSTTPAPVPLPAAAWLLAAGLGALGLLRRRATA</sequence>
<keyword evidence="1" id="KW-0812">Transmembrane</keyword>
<evidence type="ECO:0000256" key="2">
    <source>
        <dbReference type="SAM" id="SignalP"/>
    </source>
</evidence>
<dbReference type="NCBIfam" id="TIGR03370">
    <property type="entry name" value="VPLPA-CTERM"/>
    <property type="match status" value="1"/>
</dbReference>
<organism evidence="3 4">
    <name type="scientific">Rubrimonas cliftonensis</name>
    <dbReference type="NCBI Taxonomy" id="89524"/>
    <lineage>
        <taxon>Bacteria</taxon>
        <taxon>Pseudomonadati</taxon>
        <taxon>Pseudomonadota</taxon>
        <taxon>Alphaproteobacteria</taxon>
        <taxon>Rhodobacterales</taxon>
        <taxon>Paracoccaceae</taxon>
        <taxon>Rubrimonas</taxon>
    </lineage>
</organism>
<evidence type="ECO:0000313" key="3">
    <source>
        <dbReference type="EMBL" id="SEA14740.1"/>
    </source>
</evidence>
<feature type="transmembrane region" description="Helical" evidence="1">
    <location>
        <begin position="186"/>
        <end position="205"/>
    </location>
</feature>
<accession>A0A1H3YTK7</accession>
<keyword evidence="4" id="KW-1185">Reference proteome</keyword>
<proteinExistence type="predicted"/>
<dbReference type="Proteomes" id="UP000198703">
    <property type="component" value="Unassembled WGS sequence"/>
</dbReference>
<dbReference type="EMBL" id="FNQM01000003">
    <property type="protein sequence ID" value="SEA14740.1"/>
    <property type="molecule type" value="Genomic_DNA"/>
</dbReference>
<feature type="chain" id="PRO_5011748160" evidence="2">
    <location>
        <begin position="20"/>
        <end position="211"/>
    </location>
</feature>
<evidence type="ECO:0000256" key="1">
    <source>
        <dbReference type="SAM" id="Phobius"/>
    </source>
</evidence>
<name>A0A1H3YTK7_9RHOB</name>
<gene>
    <name evidence="3" type="ORF">SAMN05444370_103240</name>
</gene>